<gene>
    <name evidence="1" type="ORF">GMARGA_LOCUS14644</name>
</gene>
<sequence>MSYLFIAFGFTKNVTNYSGPSSSNFSFEGTNVLAPKDLPNSLPLLTYTANVVSNSYISDNQEFELDLNLNSIEEKYTTMSLQITQKRLKFNQHELLNNKYLSNKATSLNFVDLISQIQKGTPLLKQPMNTNQKISSYASHVEDEDDTLINDDDSTELLHVQPQSITSNTKGKRA</sequence>
<proteinExistence type="predicted"/>
<accession>A0ABN7V714</accession>
<reference evidence="1 2" key="1">
    <citation type="submission" date="2021-06" db="EMBL/GenBank/DDBJ databases">
        <authorList>
            <person name="Kallberg Y."/>
            <person name="Tangrot J."/>
            <person name="Rosling A."/>
        </authorList>
    </citation>
    <scope>NUCLEOTIDE SEQUENCE [LARGE SCALE GENOMIC DNA]</scope>
    <source>
        <strain evidence="1 2">120-4 pot B 10/14</strain>
    </source>
</reference>
<comment type="caution">
    <text evidence="1">The sequence shown here is derived from an EMBL/GenBank/DDBJ whole genome shotgun (WGS) entry which is preliminary data.</text>
</comment>
<evidence type="ECO:0000313" key="2">
    <source>
        <dbReference type="Proteomes" id="UP000789901"/>
    </source>
</evidence>
<evidence type="ECO:0000313" key="1">
    <source>
        <dbReference type="EMBL" id="CAG8733691.1"/>
    </source>
</evidence>
<dbReference type="Proteomes" id="UP000789901">
    <property type="component" value="Unassembled WGS sequence"/>
</dbReference>
<protein>
    <submittedName>
        <fullName evidence="1">33339_t:CDS:1</fullName>
    </submittedName>
</protein>
<name>A0ABN7V714_GIGMA</name>
<dbReference type="EMBL" id="CAJVQB010009795">
    <property type="protein sequence ID" value="CAG8733691.1"/>
    <property type="molecule type" value="Genomic_DNA"/>
</dbReference>
<keyword evidence="2" id="KW-1185">Reference proteome</keyword>
<organism evidence="1 2">
    <name type="scientific">Gigaspora margarita</name>
    <dbReference type="NCBI Taxonomy" id="4874"/>
    <lineage>
        <taxon>Eukaryota</taxon>
        <taxon>Fungi</taxon>
        <taxon>Fungi incertae sedis</taxon>
        <taxon>Mucoromycota</taxon>
        <taxon>Glomeromycotina</taxon>
        <taxon>Glomeromycetes</taxon>
        <taxon>Diversisporales</taxon>
        <taxon>Gigasporaceae</taxon>
        <taxon>Gigaspora</taxon>
    </lineage>
</organism>